<keyword evidence="5" id="KW-0143">Chaperone</keyword>
<evidence type="ECO:0000256" key="2">
    <source>
        <dbReference type="ARBA" id="ARBA00008787"/>
    </source>
</evidence>
<accession>A0ABS4GDF1</accession>
<evidence type="ECO:0000256" key="3">
    <source>
        <dbReference type="ARBA" id="ARBA00022490"/>
    </source>
</evidence>
<gene>
    <name evidence="6" type="ORF">J2Z76_001577</name>
</gene>
<dbReference type="PIRSF" id="PIRSF039090">
    <property type="entry name" value="Flis"/>
    <property type="match status" value="1"/>
</dbReference>
<dbReference type="InterPro" id="IPR003713">
    <property type="entry name" value="FliS"/>
</dbReference>
<dbReference type="SUPFAM" id="SSF101116">
    <property type="entry name" value="Flagellar export chaperone FliS"/>
    <property type="match status" value="1"/>
</dbReference>
<dbReference type="Pfam" id="PF02561">
    <property type="entry name" value="FliS"/>
    <property type="match status" value="1"/>
</dbReference>
<keyword evidence="7" id="KW-1185">Reference proteome</keyword>
<dbReference type="PANTHER" id="PTHR34773:SF1">
    <property type="entry name" value="FLAGELLAR SECRETION CHAPERONE FLIS"/>
    <property type="match status" value="1"/>
</dbReference>
<reference evidence="6 7" key="1">
    <citation type="submission" date="2021-03" db="EMBL/GenBank/DDBJ databases">
        <title>Genomic Encyclopedia of Type Strains, Phase IV (KMG-IV): sequencing the most valuable type-strain genomes for metagenomic binning, comparative biology and taxonomic classification.</title>
        <authorList>
            <person name="Goeker M."/>
        </authorList>
    </citation>
    <scope>NUCLEOTIDE SEQUENCE [LARGE SCALE GENOMIC DNA]</scope>
    <source>
        <strain evidence="6 7">DSM 24004</strain>
    </source>
</reference>
<dbReference type="Gene3D" id="1.20.120.340">
    <property type="entry name" value="Flagellar protein FliS"/>
    <property type="match status" value="1"/>
</dbReference>
<evidence type="ECO:0000313" key="7">
    <source>
        <dbReference type="Proteomes" id="UP001519342"/>
    </source>
</evidence>
<sequence>MLNPYEQYKQTSVNTMTKGELLLSLFDGAIKKLNQSKILMDNNEYEQSRVLLEKCREIFNYLIITLDYSYEMSNELKEMYSFFNREIVKAIFSRKTKPIEDILPLVRDYRDTWEQADKLARTSKN</sequence>
<dbReference type="Proteomes" id="UP001519342">
    <property type="component" value="Unassembled WGS sequence"/>
</dbReference>
<comment type="similarity">
    <text evidence="2">Belongs to the FliS family.</text>
</comment>
<proteinExistence type="inferred from homology"/>
<dbReference type="RefSeq" id="WP_209511462.1">
    <property type="nucleotide sequence ID" value="NZ_JAGGKS010000004.1"/>
</dbReference>
<organism evidence="6 7">
    <name type="scientific">Sedimentibacter acidaminivorans</name>
    <dbReference type="NCBI Taxonomy" id="913099"/>
    <lineage>
        <taxon>Bacteria</taxon>
        <taxon>Bacillati</taxon>
        <taxon>Bacillota</taxon>
        <taxon>Tissierellia</taxon>
        <taxon>Sedimentibacter</taxon>
    </lineage>
</organism>
<keyword evidence="6" id="KW-0969">Cilium</keyword>
<evidence type="ECO:0000256" key="4">
    <source>
        <dbReference type="ARBA" id="ARBA00022795"/>
    </source>
</evidence>
<comment type="subcellular location">
    <subcellularLocation>
        <location evidence="1">Cytoplasm</location>
        <location evidence="1">Cytosol</location>
    </subcellularLocation>
</comment>
<dbReference type="EMBL" id="JAGGKS010000004">
    <property type="protein sequence ID" value="MBP1925716.1"/>
    <property type="molecule type" value="Genomic_DNA"/>
</dbReference>
<evidence type="ECO:0000256" key="5">
    <source>
        <dbReference type="ARBA" id="ARBA00023186"/>
    </source>
</evidence>
<dbReference type="NCBIfam" id="TIGR00208">
    <property type="entry name" value="fliS"/>
    <property type="match status" value="1"/>
</dbReference>
<name>A0ABS4GDF1_9FIRM</name>
<evidence type="ECO:0000313" key="6">
    <source>
        <dbReference type="EMBL" id="MBP1925716.1"/>
    </source>
</evidence>
<dbReference type="PANTHER" id="PTHR34773">
    <property type="entry name" value="FLAGELLAR SECRETION CHAPERONE FLIS"/>
    <property type="match status" value="1"/>
</dbReference>
<keyword evidence="3" id="KW-0963">Cytoplasm</keyword>
<keyword evidence="4" id="KW-1005">Bacterial flagellum biogenesis</keyword>
<comment type="caution">
    <text evidence="6">The sequence shown here is derived from an EMBL/GenBank/DDBJ whole genome shotgun (WGS) entry which is preliminary data.</text>
</comment>
<dbReference type="CDD" id="cd16098">
    <property type="entry name" value="FliS"/>
    <property type="match status" value="1"/>
</dbReference>
<keyword evidence="6" id="KW-0966">Cell projection</keyword>
<dbReference type="InterPro" id="IPR036584">
    <property type="entry name" value="FliS_sf"/>
</dbReference>
<evidence type="ECO:0000256" key="1">
    <source>
        <dbReference type="ARBA" id="ARBA00004514"/>
    </source>
</evidence>
<protein>
    <submittedName>
        <fullName evidence="6">Flagellar protein FliS</fullName>
    </submittedName>
</protein>
<keyword evidence="6" id="KW-0282">Flagellum</keyword>